<dbReference type="Gene3D" id="3.10.110.10">
    <property type="entry name" value="Ubiquitin Conjugating Enzyme"/>
    <property type="match status" value="1"/>
</dbReference>
<reference evidence="2" key="1">
    <citation type="submission" date="2022-07" db="EMBL/GenBank/DDBJ databases">
        <title>Phylogenomic reconstructions and comparative analyses of Kickxellomycotina fungi.</title>
        <authorList>
            <person name="Reynolds N.K."/>
            <person name="Stajich J.E."/>
            <person name="Barry K."/>
            <person name="Grigoriev I.V."/>
            <person name="Crous P."/>
            <person name="Smith M.E."/>
        </authorList>
    </citation>
    <scope>NUCLEOTIDE SEQUENCE</scope>
    <source>
        <strain evidence="2">RSA 567</strain>
    </source>
</reference>
<dbReference type="Pfam" id="PF05773">
    <property type="entry name" value="RWD"/>
    <property type="match status" value="1"/>
</dbReference>
<dbReference type="InterPro" id="IPR059181">
    <property type="entry name" value="RWDD2A-B_C"/>
</dbReference>
<evidence type="ECO:0000313" key="2">
    <source>
        <dbReference type="EMBL" id="KAJ1975604.1"/>
    </source>
</evidence>
<dbReference type="PANTHER" id="PTHR15955">
    <property type="entry name" value="RWD DOMAIN CONTAINING PROTEIN 2"/>
    <property type="match status" value="1"/>
</dbReference>
<dbReference type="InterPro" id="IPR017359">
    <property type="entry name" value="Phi-like"/>
</dbReference>
<dbReference type="InterPro" id="IPR006575">
    <property type="entry name" value="RWD_dom"/>
</dbReference>
<feature type="domain" description="RWD" evidence="1">
    <location>
        <begin position="8"/>
        <end position="119"/>
    </location>
</feature>
<dbReference type="Proteomes" id="UP001151582">
    <property type="component" value="Unassembled WGS sequence"/>
</dbReference>
<gene>
    <name evidence="2" type="ORF">H4R34_004274</name>
</gene>
<proteinExistence type="predicted"/>
<dbReference type="AlphaFoldDB" id="A0A9W8AZ96"/>
<dbReference type="OrthoDB" id="432412at2759"/>
<organism evidence="2 3">
    <name type="scientific">Dimargaris verticillata</name>
    <dbReference type="NCBI Taxonomy" id="2761393"/>
    <lineage>
        <taxon>Eukaryota</taxon>
        <taxon>Fungi</taxon>
        <taxon>Fungi incertae sedis</taxon>
        <taxon>Zoopagomycota</taxon>
        <taxon>Kickxellomycotina</taxon>
        <taxon>Dimargaritomycetes</taxon>
        <taxon>Dimargaritales</taxon>
        <taxon>Dimargaritaceae</taxon>
        <taxon>Dimargaris</taxon>
    </lineage>
</organism>
<accession>A0A9W8AZ96</accession>
<evidence type="ECO:0000313" key="3">
    <source>
        <dbReference type="Proteomes" id="UP001151582"/>
    </source>
</evidence>
<sequence>MASHLGSQLSELALLRAMYADAAWTWLHNDPAIREQWEGAVQAAVDGCEPHCDNAFPGQFRFSIDITDIVQASRPVTLEIHLPVAYPAVAPNIRPEGLNLPRKQQDALNAQTLALQQGHNGGKYLSKHASVVQLVSDLISEIQAVVLAAPQSPTDGLCKVKDHAHVPTRAKSAMEAGITRVLLWMHHLLSTTKRKFICQWSKELGLSKPGYPGILVAEGPSDAVNEYVRRLKALRWQAITVRWQEVQALPLQTLDHRPHCRLATAFSESGVQEVETMSDVAVIMERAGLKDAFLAAMKISKP</sequence>
<dbReference type="EMBL" id="JANBQB010000510">
    <property type="protein sequence ID" value="KAJ1975604.1"/>
    <property type="molecule type" value="Genomic_DNA"/>
</dbReference>
<evidence type="ECO:0000259" key="1">
    <source>
        <dbReference type="Pfam" id="PF05773"/>
    </source>
</evidence>
<name>A0A9W8AZ96_9FUNG</name>
<keyword evidence="3" id="KW-1185">Reference proteome</keyword>
<protein>
    <recommendedName>
        <fullName evidence="1">RWD domain-containing protein</fullName>
    </recommendedName>
</protein>
<dbReference type="CDD" id="cd24163">
    <property type="entry name" value="RWDD2_C"/>
    <property type="match status" value="1"/>
</dbReference>
<dbReference type="InterPro" id="IPR016135">
    <property type="entry name" value="UBQ-conjugating_enzyme/RWD"/>
</dbReference>
<comment type="caution">
    <text evidence="2">The sequence shown here is derived from an EMBL/GenBank/DDBJ whole genome shotgun (WGS) entry which is preliminary data.</text>
</comment>
<dbReference type="PANTHER" id="PTHR15955:SF8">
    <property type="entry name" value="RWD DOMAIN-CONTAINING PROTEIN 2B-RELATED"/>
    <property type="match status" value="1"/>
</dbReference>
<dbReference type="SUPFAM" id="SSF54495">
    <property type="entry name" value="UBC-like"/>
    <property type="match status" value="1"/>
</dbReference>